<keyword evidence="5" id="KW-0472">Membrane</keyword>
<evidence type="ECO:0000313" key="6">
    <source>
        <dbReference type="EnsemblMetazoa" id="RPRC003812-PA"/>
    </source>
</evidence>
<evidence type="ECO:0000256" key="1">
    <source>
        <dbReference type="ARBA" id="ARBA00004141"/>
    </source>
</evidence>
<dbReference type="Pfam" id="PF10271">
    <property type="entry name" value="Tmp39"/>
    <property type="match status" value="1"/>
</dbReference>
<dbReference type="VEuPathDB" id="VectorBase:RPRC003812"/>
<keyword evidence="4" id="KW-1133">Transmembrane helix</keyword>
<name>T1HID9_RHOPR</name>
<dbReference type="HOGENOM" id="CLU_2267041_0_0_1"/>
<comment type="similarity">
    <text evidence="2">Belongs to the TMEM39 family.</text>
</comment>
<dbReference type="PANTHER" id="PTHR12995">
    <property type="entry name" value="FI21814P1"/>
    <property type="match status" value="1"/>
</dbReference>
<dbReference type="EnsemblMetazoa" id="RPRC003812-RA">
    <property type="protein sequence ID" value="RPRC003812-PA"/>
    <property type="gene ID" value="RPRC003812"/>
</dbReference>
<dbReference type="Proteomes" id="UP000015103">
    <property type="component" value="Unassembled WGS sequence"/>
</dbReference>
<dbReference type="GO" id="GO:0016020">
    <property type="term" value="C:membrane"/>
    <property type="evidence" value="ECO:0007669"/>
    <property type="project" value="UniProtKB-SubCell"/>
</dbReference>
<protein>
    <submittedName>
        <fullName evidence="6">Uncharacterized protein</fullName>
    </submittedName>
</protein>
<dbReference type="AlphaFoldDB" id="T1HID9"/>
<sequence>MYLVHCYPVKYCDTLHRAALHLGKWAKVEGRACHLPSHIWADSTLWQQGTLVKHCKELYKAEGISNAAEPGNSSHTRFYVSKLTFPRIFYSSGYINILNVLKS</sequence>
<organism evidence="6 7">
    <name type="scientific">Rhodnius prolixus</name>
    <name type="common">Triatomid bug</name>
    <dbReference type="NCBI Taxonomy" id="13249"/>
    <lineage>
        <taxon>Eukaryota</taxon>
        <taxon>Metazoa</taxon>
        <taxon>Ecdysozoa</taxon>
        <taxon>Arthropoda</taxon>
        <taxon>Hexapoda</taxon>
        <taxon>Insecta</taxon>
        <taxon>Pterygota</taxon>
        <taxon>Neoptera</taxon>
        <taxon>Paraneoptera</taxon>
        <taxon>Hemiptera</taxon>
        <taxon>Heteroptera</taxon>
        <taxon>Panheteroptera</taxon>
        <taxon>Cimicomorpha</taxon>
        <taxon>Reduviidae</taxon>
        <taxon>Triatominae</taxon>
        <taxon>Rhodnius</taxon>
    </lineage>
</organism>
<evidence type="ECO:0000313" key="7">
    <source>
        <dbReference type="Proteomes" id="UP000015103"/>
    </source>
</evidence>
<dbReference type="eggNOG" id="KOG3828">
    <property type="taxonomic scope" value="Eukaryota"/>
</dbReference>
<keyword evidence="7" id="KW-1185">Reference proteome</keyword>
<comment type="subcellular location">
    <subcellularLocation>
        <location evidence="1">Membrane</location>
        <topology evidence="1">Multi-pass membrane protein</topology>
    </subcellularLocation>
</comment>
<dbReference type="InParanoid" id="T1HID9"/>
<dbReference type="PANTHER" id="PTHR12995:SF4">
    <property type="entry name" value="FI21814P1"/>
    <property type="match status" value="1"/>
</dbReference>
<evidence type="ECO:0000256" key="2">
    <source>
        <dbReference type="ARBA" id="ARBA00010737"/>
    </source>
</evidence>
<evidence type="ECO:0000256" key="3">
    <source>
        <dbReference type="ARBA" id="ARBA00022692"/>
    </source>
</evidence>
<reference evidence="6" key="1">
    <citation type="submission" date="2015-05" db="UniProtKB">
        <authorList>
            <consortium name="EnsemblMetazoa"/>
        </authorList>
    </citation>
    <scope>IDENTIFICATION</scope>
</reference>
<proteinExistence type="inferred from homology"/>
<evidence type="ECO:0000256" key="5">
    <source>
        <dbReference type="ARBA" id="ARBA00023136"/>
    </source>
</evidence>
<dbReference type="InterPro" id="IPR019397">
    <property type="entry name" value="Uncharacterised_TMEM39"/>
</dbReference>
<dbReference type="EMBL" id="ACPB03009367">
    <property type="status" value="NOT_ANNOTATED_CDS"/>
    <property type="molecule type" value="Genomic_DNA"/>
</dbReference>
<accession>T1HID9</accession>
<evidence type="ECO:0000256" key="4">
    <source>
        <dbReference type="ARBA" id="ARBA00022989"/>
    </source>
</evidence>
<keyword evidence="3" id="KW-0812">Transmembrane</keyword>